<dbReference type="GO" id="GO:0051959">
    <property type="term" value="F:dynein light intermediate chain binding"/>
    <property type="evidence" value="ECO:0007669"/>
    <property type="project" value="InterPro"/>
</dbReference>
<feature type="domain" description="Dynein heavy chain C-terminal" evidence="1">
    <location>
        <begin position="15"/>
        <end position="141"/>
    </location>
</feature>
<proteinExistence type="predicted"/>
<accession>A0A8J5K4Q0</accession>
<dbReference type="Pfam" id="PF18199">
    <property type="entry name" value="Dynein_C"/>
    <property type="match status" value="1"/>
</dbReference>
<evidence type="ECO:0000259" key="1">
    <source>
        <dbReference type="Pfam" id="PF18199"/>
    </source>
</evidence>
<dbReference type="FunFam" id="3.10.490.20:FF:000010">
    <property type="entry name" value="Dynein heavy chain, putative"/>
    <property type="match status" value="1"/>
</dbReference>
<dbReference type="Gene3D" id="3.10.490.20">
    <property type="match status" value="1"/>
</dbReference>
<gene>
    <name evidence="2" type="primary">DNAH8-L</name>
    <name evidence="2" type="ORF">Hamer_G031563</name>
</gene>
<evidence type="ECO:0000313" key="2">
    <source>
        <dbReference type="EMBL" id="KAG7170582.1"/>
    </source>
</evidence>
<protein>
    <submittedName>
        <fullName evidence="2">Dynein heavy chain 8, axonemal-like</fullName>
    </submittedName>
</protein>
<dbReference type="Proteomes" id="UP000747542">
    <property type="component" value="Unassembled WGS sequence"/>
</dbReference>
<dbReference type="PANTHER" id="PTHR46961:SF19">
    <property type="entry name" value="DYNEIN HEAVY CHAIN 5, AXONEMAL"/>
    <property type="match status" value="1"/>
</dbReference>
<keyword evidence="3" id="KW-1185">Reference proteome</keyword>
<reference evidence="2" key="1">
    <citation type="journal article" date="2021" name="Sci. Adv.">
        <title>The American lobster genome reveals insights on longevity, neural, and immune adaptations.</title>
        <authorList>
            <person name="Polinski J.M."/>
            <person name="Zimin A.V."/>
            <person name="Clark K.F."/>
            <person name="Kohn A.B."/>
            <person name="Sadowski N."/>
            <person name="Timp W."/>
            <person name="Ptitsyn A."/>
            <person name="Khanna P."/>
            <person name="Romanova D.Y."/>
            <person name="Williams P."/>
            <person name="Greenwood S.J."/>
            <person name="Moroz L.L."/>
            <person name="Walt D.R."/>
            <person name="Bodnar A.G."/>
        </authorList>
    </citation>
    <scope>NUCLEOTIDE SEQUENCE</scope>
    <source>
        <strain evidence="2">GMGI-L3</strain>
    </source>
</reference>
<dbReference type="InterPro" id="IPR043160">
    <property type="entry name" value="Dynein_C_barrel"/>
</dbReference>
<dbReference type="InterPro" id="IPR026983">
    <property type="entry name" value="DHC"/>
</dbReference>
<evidence type="ECO:0000313" key="3">
    <source>
        <dbReference type="Proteomes" id="UP000747542"/>
    </source>
</evidence>
<dbReference type="AlphaFoldDB" id="A0A8J5K4Q0"/>
<dbReference type="EMBL" id="JAHLQT010013802">
    <property type="protein sequence ID" value="KAG7170582.1"/>
    <property type="molecule type" value="Genomic_DNA"/>
</dbReference>
<feature type="non-terminal residue" evidence="2">
    <location>
        <position position="1"/>
    </location>
</feature>
<dbReference type="GO" id="GO:0045505">
    <property type="term" value="F:dynein intermediate chain binding"/>
    <property type="evidence" value="ECO:0007669"/>
    <property type="project" value="InterPro"/>
</dbReference>
<dbReference type="GO" id="GO:0007018">
    <property type="term" value="P:microtubule-based movement"/>
    <property type="evidence" value="ECO:0007669"/>
    <property type="project" value="InterPro"/>
</dbReference>
<name>A0A8J5K4Q0_HOMAM</name>
<feature type="non-terminal residue" evidence="2">
    <location>
        <position position="376"/>
    </location>
</feature>
<sequence>FTKEIRHRAACCTPQEVTRQHKGWSLDCVILQNLVTRFNREDIHDPPPEGVYIYGLFLEGASWDRKQGRLMESRPKVLYEPMPVVYLYAVNTTSGKDPNLYECPMYRKPKRTDATYIGSIDLETTDYLPSHWTLRGVALLCPNITEKLNVLIMFRTKPHGLVADISKAFLRKKWLGNTLNSSGHGIRMIKTVLWTSTNSNIVYSSTGIESLSCGYTSTRNGHAYPTLCCRDVSALRKQGYTHAYDTSSFPTRSDNFSHLLHPTALTPHPYSTSTLPIVNHMCKSGWRAKEEKNTFSDSRLLITVRKCGWEHGVQAAEEKTLEKRMSRLVVNHLALIQENLNSESEHLYSNMWVLNQFADDGVNHSEALLGLRTDYA</sequence>
<dbReference type="GO" id="GO:0030286">
    <property type="term" value="C:dynein complex"/>
    <property type="evidence" value="ECO:0007669"/>
    <property type="project" value="InterPro"/>
</dbReference>
<comment type="caution">
    <text evidence="2">The sequence shown here is derived from an EMBL/GenBank/DDBJ whole genome shotgun (WGS) entry which is preliminary data.</text>
</comment>
<dbReference type="InterPro" id="IPR041228">
    <property type="entry name" value="Dynein_C"/>
</dbReference>
<organism evidence="2 3">
    <name type="scientific">Homarus americanus</name>
    <name type="common">American lobster</name>
    <dbReference type="NCBI Taxonomy" id="6706"/>
    <lineage>
        <taxon>Eukaryota</taxon>
        <taxon>Metazoa</taxon>
        <taxon>Ecdysozoa</taxon>
        <taxon>Arthropoda</taxon>
        <taxon>Crustacea</taxon>
        <taxon>Multicrustacea</taxon>
        <taxon>Malacostraca</taxon>
        <taxon>Eumalacostraca</taxon>
        <taxon>Eucarida</taxon>
        <taxon>Decapoda</taxon>
        <taxon>Pleocyemata</taxon>
        <taxon>Astacidea</taxon>
        <taxon>Nephropoidea</taxon>
        <taxon>Nephropidae</taxon>
        <taxon>Homarus</taxon>
    </lineage>
</organism>
<dbReference type="PANTHER" id="PTHR46961">
    <property type="entry name" value="DYNEIN HEAVY CHAIN 1, AXONEMAL-LIKE PROTEIN"/>
    <property type="match status" value="1"/>
</dbReference>